<comment type="caution">
    <text evidence="2">The sequence shown here is derived from an EMBL/GenBank/DDBJ whole genome shotgun (WGS) entry which is preliminary data.</text>
</comment>
<accession>A4BLG8</accession>
<keyword evidence="1" id="KW-0472">Membrane</keyword>
<name>A4BLG8_9GAMM</name>
<protein>
    <submittedName>
        <fullName evidence="2">Uncharacterized protein</fullName>
    </submittedName>
</protein>
<feature type="transmembrane region" description="Helical" evidence="1">
    <location>
        <begin position="242"/>
        <end position="261"/>
    </location>
</feature>
<dbReference type="HOGENOM" id="CLU_721425_0_0_6"/>
<keyword evidence="1" id="KW-0812">Transmembrane</keyword>
<evidence type="ECO:0000256" key="1">
    <source>
        <dbReference type="SAM" id="Phobius"/>
    </source>
</evidence>
<feature type="transmembrane region" description="Helical" evidence="1">
    <location>
        <begin position="124"/>
        <end position="144"/>
    </location>
</feature>
<dbReference type="eggNOG" id="ENOG502Z88D">
    <property type="taxonomic scope" value="Bacteria"/>
</dbReference>
<reference evidence="2 3" key="1">
    <citation type="submission" date="2006-02" db="EMBL/GenBank/DDBJ databases">
        <authorList>
            <person name="Waterbury J."/>
            <person name="Ferriera S."/>
            <person name="Johnson J."/>
            <person name="Kravitz S."/>
            <person name="Halpern A."/>
            <person name="Remington K."/>
            <person name="Beeson K."/>
            <person name="Tran B."/>
            <person name="Rogers Y.-H."/>
            <person name="Friedman R."/>
            <person name="Venter J.C."/>
        </authorList>
    </citation>
    <scope>NUCLEOTIDE SEQUENCE [LARGE SCALE GENOMIC DNA]</scope>
    <source>
        <strain evidence="2 3">Nb-231</strain>
    </source>
</reference>
<dbReference type="STRING" id="314278.NB231_15088"/>
<sequence>MRYRAKTGKPIARIAQALLALILIMAPPSLGRLALGEPIAAYWMFPFETPRLAHAEFSWPIFWTYAGTTMLVLVPFLFRLATGAPSGYRARQKLAFPWWGWFGAALLFAAWALAWGGIPTAPFIRRHSFSGLWLGYIITVNALTKQRAGRCLLSDAPWRLLMLFPASTAFWWVFEYLNQFVGNWHYHQVSEAAPTTGAVLSSSLPFSTVLPAVVSTRDLLATFAGLSRGLDRWWRPPRPPRSWAVVALVAAVTVLGLLGVYPDGLYWAVWLTPLVVITALQALAGERSLLTPLAQGDWAVLWLAALAGLICGFFWELWNWHSLARWSYSIAYVERFHLFAMPLLGYGGYLPFGLTCIAAARLLTGLDVTPFAVKPHPCVSGKSPPAA</sequence>
<dbReference type="Proteomes" id="UP000003374">
    <property type="component" value="Unassembled WGS sequence"/>
</dbReference>
<dbReference type="RefSeq" id="WP_005004138.1">
    <property type="nucleotide sequence ID" value="NZ_CH672427.1"/>
</dbReference>
<gene>
    <name evidence="2" type="ORF">NB231_15088</name>
</gene>
<feature type="transmembrane region" description="Helical" evidence="1">
    <location>
        <begin position="298"/>
        <end position="318"/>
    </location>
</feature>
<organism evidence="2 3">
    <name type="scientific">Nitrococcus mobilis Nb-231</name>
    <dbReference type="NCBI Taxonomy" id="314278"/>
    <lineage>
        <taxon>Bacteria</taxon>
        <taxon>Pseudomonadati</taxon>
        <taxon>Pseudomonadota</taxon>
        <taxon>Gammaproteobacteria</taxon>
        <taxon>Chromatiales</taxon>
        <taxon>Ectothiorhodospiraceae</taxon>
        <taxon>Nitrococcus</taxon>
    </lineage>
</organism>
<dbReference type="EMBL" id="AAOF01000001">
    <property type="protein sequence ID" value="EAR23156.1"/>
    <property type="molecule type" value="Genomic_DNA"/>
</dbReference>
<keyword evidence="3" id="KW-1185">Reference proteome</keyword>
<feature type="transmembrane region" description="Helical" evidence="1">
    <location>
        <begin position="267"/>
        <end position="286"/>
    </location>
</feature>
<feature type="transmembrane region" description="Helical" evidence="1">
    <location>
        <begin position="338"/>
        <end position="360"/>
    </location>
</feature>
<dbReference type="AlphaFoldDB" id="A4BLG8"/>
<dbReference type="OrthoDB" id="9769532at2"/>
<evidence type="ECO:0000313" key="2">
    <source>
        <dbReference type="EMBL" id="EAR23156.1"/>
    </source>
</evidence>
<keyword evidence="1" id="KW-1133">Transmembrane helix</keyword>
<proteinExistence type="predicted"/>
<feature type="transmembrane region" description="Helical" evidence="1">
    <location>
        <begin position="60"/>
        <end position="78"/>
    </location>
</feature>
<evidence type="ECO:0000313" key="3">
    <source>
        <dbReference type="Proteomes" id="UP000003374"/>
    </source>
</evidence>
<feature type="transmembrane region" description="Helical" evidence="1">
    <location>
        <begin position="98"/>
        <end position="118"/>
    </location>
</feature>
<feature type="transmembrane region" description="Helical" evidence="1">
    <location>
        <begin position="156"/>
        <end position="174"/>
    </location>
</feature>